<organism evidence="3 4">
    <name type="scientific">Candidatus Kerfeldbacteria bacterium CG08_land_8_20_14_0_20_40_16</name>
    <dbReference type="NCBI Taxonomy" id="2014244"/>
    <lineage>
        <taxon>Bacteria</taxon>
        <taxon>Candidatus Kerfeldiibacteriota</taxon>
    </lineage>
</organism>
<keyword evidence="2" id="KW-0812">Transmembrane</keyword>
<feature type="transmembrane region" description="Helical" evidence="2">
    <location>
        <begin position="29"/>
        <end position="53"/>
    </location>
</feature>
<gene>
    <name evidence="3" type="ORF">COT24_05315</name>
</gene>
<reference evidence="3 4" key="1">
    <citation type="submission" date="2017-09" db="EMBL/GenBank/DDBJ databases">
        <title>Depth-based differentiation of microbial function through sediment-hosted aquifers and enrichment of novel symbionts in the deep terrestrial subsurface.</title>
        <authorList>
            <person name="Probst A.J."/>
            <person name="Ladd B."/>
            <person name="Jarett J.K."/>
            <person name="Geller-Mcgrath D.E."/>
            <person name="Sieber C.M."/>
            <person name="Emerson J.B."/>
            <person name="Anantharaman K."/>
            <person name="Thomas B.C."/>
            <person name="Malmstrom R."/>
            <person name="Stieglmeier M."/>
            <person name="Klingl A."/>
            <person name="Woyke T."/>
            <person name="Ryan C.M."/>
            <person name="Banfield J.F."/>
        </authorList>
    </citation>
    <scope>NUCLEOTIDE SEQUENCE [LARGE SCALE GENOMIC DNA]</scope>
    <source>
        <strain evidence="3">CG08_land_8_20_14_0_20_40_16</strain>
    </source>
</reference>
<evidence type="ECO:0000256" key="2">
    <source>
        <dbReference type="SAM" id="Phobius"/>
    </source>
</evidence>
<comment type="caution">
    <text evidence="3">The sequence shown here is derived from an EMBL/GenBank/DDBJ whole genome shotgun (WGS) entry which is preliminary data.</text>
</comment>
<evidence type="ECO:0000256" key="1">
    <source>
        <dbReference type="SAM" id="MobiDB-lite"/>
    </source>
</evidence>
<proteinExistence type="predicted"/>
<dbReference type="AlphaFoldDB" id="A0A2H0YUG6"/>
<dbReference type="Proteomes" id="UP000231542">
    <property type="component" value="Unassembled WGS sequence"/>
</dbReference>
<feature type="region of interest" description="Disordered" evidence="1">
    <location>
        <begin position="1"/>
        <end position="20"/>
    </location>
</feature>
<keyword evidence="2" id="KW-0472">Membrane</keyword>
<name>A0A2H0YUG6_9BACT</name>
<protein>
    <submittedName>
        <fullName evidence="3">Uncharacterized protein</fullName>
    </submittedName>
</protein>
<accession>A0A2H0YUG6</accession>
<keyword evidence="2" id="KW-1133">Transmembrane helix</keyword>
<evidence type="ECO:0000313" key="3">
    <source>
        <dbReference type="EMBL" id="PIS42127.1"/>
    </source>
</evidence>
<dbReference type="EMBL" id="PEXU01000057">
    <property type="protein sequence ID" value="PIS42127.1"/>
    <property type="molecule type" value="Genomic_DNA"/>
</dbReference>
<sequence>MRVENNTAGEVPSSVPQEEKKEKKRKRKWIKWLIILVIILGLPFIFLGATGIYNVPVISQIFGTNKPIDLGIKASPEALASAMAGNPMTINGDPTEYSGVRNKKFTGKVNVDVTYTSEEVTSFLQHFLQNAPHIKDLQVKYIEGGLELSTFVKTYIKAPVYAKVYVTRTSNKSVDIKLDKVKVGRIPVPKKYYSKIEEIAEKAVNNQMNEIEAFSIDTLEFHDGYAVRKGTLPAKVELVPGEKQLSEFL</sequence>
<evidence type="ECO:0000313" key="4">
    <source>
        <dbReference type="Proteomes" id="UP000231542"/>
    </source>
</evidence>